<comment type="caution">
    <text evidence="2">The sequence shown here is derived from an EMBL/GenBank/DDBJ whole genome shotgun (WGS) entry which is preliminary data.</text>
</comment>
<accession>A0ABD0KRW5</accession>
<name>A0ABD0KRW5_9CAEN</name>
<dbReference type="EMBL" id="JACVVK020000131">
    <property type="protein sequence ID" value="KAK7490013.1"/>
    <property type="molecule type" value="Genomic_DNA"/>
</dbReference>
<organism evidence="2 3">
    <name type="scientific">Batillaria attramentaria</name>
    <dbReference type="NCBI Taxonomy" id="370345"/>
    <lineage>
        <taxon>Eukaryota</taxon>
        <taxon>Metazoa</taxon>
        <taxon>Spiralia</taxon>
        <taxon>Lophotrochozoa</taxon>
        <taxon>Mollusca</taxon>
        <taxon>Gastropoda</taxon>
        <taxon>Caenogastropoda</taxon>
        <taxon>Sorbeoconcha</taxon>
        <taxon>Cerithioidea</taxon>
        <taxon>Batillariidae</taxon>
        <taxon>Batillaria</taxon>
    </lineage>
</organism>
<evidence type="ECO:0008006" key="4">
    <source>
        <dbReference type="Google" id="ProtNLM"/>
    </source>
</evidence>
<feature type="signal peptide" evidence="1">
    <location>
        <begin position="1"/>
        <end position="29"/>
    </location>
</feature>
<evidence type="ECO:0000256" key="1">
    <source>
        <dbReference type="SAM" id="SignalP"/>
    </source>
</evidence>
<feature type="chain" id="PRO_5044780950" description="Secreted protein" evidence="1">
    <location>
        <begin position="30"/>
        <end position="81"/>
    </location>
</feature>
<dbReference type="Proteomes" id="UP001519460">
    <property type="component" value="Unassembled WGS sequence"/>
</dbReference>
<gene>
    <name evidence="2" type="ORF">BaRGS_00018713</name>
</gene>
<reference evidence="2 3" key="1">
    <citation type="journal article" date="2023" name="Sci. Data">
        <title>Genome assembly of the Korean intertidal mud-creeper Batillaria attramentaria.</title>
        <authorList>
            <person name="Patra A.K."/>
            <person name="Ho P.T."/>
            <person name="Jun S."/>
            <person name="Lee S.J."/>
            <person name="Kim Y."/>
            <person name="Won Y.J."/>
        </authorList>
    </citation>
    <scope>NUCLEOTIDE SEQUENCE [LARGE SCALE GENOMIC DNA]</scope>
    <source>
        <strain evidence="2">Wonlab-2016</strain>
    </source>
</reference>
<evidence type="ECO:0000313" key="2">
    <source>
        <dbReference type="EMBL" id="KAK7490013.1"/>
    </source>
</evidence>
<dbReference type="AlphaFoldDB" id="A0ABD0KRW5"/>
<sequence>MICVRCLAVHSSALLLRFMFFLCSGQVKSNEAAGNSILRRREALKPDDENITDMKRSVSKTTLREMKSFASRATLKESSQR</sequence>
<proteinExistence type="predicted"/>
<protein>
    <recommendedName>
        <fullName evidence="4">Secreted protein</fullName>
    </recommendedName>
</protein>
<evidence type="ECO:0000313" key="3">
    <source>
        <dbReference type="Proteomes" id="UP001519460"/>
    </source>
</evidence>
<keyword evidence="3" id="KW-1185">Reference proteome</keyword>
<keyword evidence="1" id="KW-0732">Signal</keyword>